<dbReference type="STRING" id="5364.A0A5C3MXH7"/>
<dbReference type="AlphaFoldDB" id="A0A5C3MXH7"/>
<protein>
    <submittedName>
        <fullName evidence="2">Uncharacterized protein</fullName>
    </submittedName>
</protein>
<sequence length="223" mass="24357">MEDTLNRISIVPIPAPVPDDVHGLTYPPAFLPSLPALSPHPDPVRVLSAAQFADMHFRYTMSHAPDSVLFPFLHGLEDGSDALRAFFGSASFGNANSARNAVRVPRFRGLLWVATDLPSSPPPSSPSSRHATPSPHTPNHPLDVLMSAYNCNYTSSSSSSSSSEDDDDEYDSDYVSEGSDDAMDVDVQMHPVSHRAPTPGHDHRRVVFTWLAHCVFRRRAAGR</sequence>
<keyword evidence="3" id="KW-1185">Reference proteome</keyword>
<evidence type="ECO:0000313" key="3">
    <source>
        <dbReference type="Proteomes" id="UP000305948"/>
    </source>
</evidence>
<evidence type="ECO:0000256" key="1">
    <source>
        <dbReference type="SAM" id="MobiDB-lite"/>
    </source>
</evidence>
<dbReference type="OrthoDB" id="273181at2759"/>
<feature type="region of interest" description="Disordered" evidence="1">
    <location>
        <begin position="118"/>
        <end position="141"/>
    </location>
</feature>
<proteinExistence type="predicted"/>
<dbReference type="EMBL" id="ML213515">
    <property type="protein sequence ID" value="TFK49727.1"/>
    <property type="molecule type" value="Genomic_DNA"/>
</dbReference>
<organism evidence="2 3">
    <name type="scientific">Heliocybe sulcata</name>
    <dbReference type="NCBI Taxonomy" id="5364"/>
    <lineage>
        <taxon>Eukaryota</taxon>
        <taxon>Fungi</taxon>
        <taxon>Dikarya</taxon>
        <taxon>Basidiomycota</taxon>
        <taxon>Agaricomycotina</taxon>
        <taxon>Agaricomycetes</taxon>
        <taxon>Gloeophyllales</taxon>
        <taxon>Gloeophyllaceae</taxon>
        <taxon>Heliocybe</taxon>
    </lineage>
</organism>
<feature type="compositionally biased region" description="Acidic residues" evidence="1">
    <location>
        <begin position="163"/>
        <end position="179"/>
    </location>
</feature>
<feature type="region of interest" description="Disordered" evidence="1">
    <location>
        <begin position="153"/>
        <end position="179"/>
    </location>
</feature>
<name>A0A5C3MXH7_9AGAM</name>
<accession>A0A5C3MXH7</accession>
<reference evidence="2 3" key="1">
    <citation type="journal article" date="2019" name="Nat. Ecol. Evol.">
        <title>Megaphylogeny resolves global patterns of mushroom evolution.</title>
        <authorList>
            <person name="Varga T."/>
            <person name="Krizsan K."/>
            <person name="Foldi C."/>
            <person name="Dima B."/>
            <person name="Sanchez-Garcia M."/>
            <person name="Sanchez-Ramirez S."/>
            <person name="Szollosi G.J."/>
            <person name="Szarkandi J.G."/>
            <person name="Papp V."/>
            <person name="Albert L."/>
            <person name="Andreopoulos W."/>
            <person name="Angelini C."/>
            <person name="Antonin V."/>
            <person name="Barry K.W."/>
            <person name="Bougher N.L."/>
            <person name="Buchanan P."/>
            <person name="Buyck B."/>
            <person name="Bense V."/>
            <person name="Catcheside P."/>
            <person name="Chovatia M."/>
            <person name="Cooper J."/>
            <person name="Damon W."/>
            <person name="Desjardin D."/>
            <person name="Finy P."/>
            <person name="Geml J."/>
            <person name="Haridas S."/>
            <person name="Hughes K."/>
            <person name="Justo A."/>
            <person name="Karasinski D."/>
            <person name="Kautmanova I."/>
            <person name="Kiss B."/>
            <person name="Kocsube S."/>
            <person name="Kotiranta H."/>
            <person name="LaButti K.M."/>
            <person name="Lechner B.E."/>
            <person name="Liimatainen K."/>
            <person name="Lipzen A."/>
            <person name="Lukacs Z."/>
            <person name="Mihaltcheva S."/>
            <person name="Morgado L.N."/>
            <person name="Niskanen T."/>
            <person name="Noordeloos M.E."/>
            <person name="Ohm R.A."/>
            <person name="Ortiz-Santana B."/>
            <person name="Ovrebo C."/>
            <person name="Racz N."/>
            <person name="Riley R."/>
            <person name="Savchenko A."/>
            <person name="Shiryaev A."/>
            <person name="Soop K."/>
            <person name="Spirin V."/>
            <person name="Szebenyi C."/>
            <person name="Tomsovsky M."/>
            <person name="Tulloss R.E."/>
            <person name="Uehling J."/>
            <person name="Grigoriev I.V."/>
            <person name="Vagvolgyi C."/>
            <person name="Papp T."/>
            <person name="Martin F.M."/>
            <person name="Miettinen O."/>
            <person name="Hibbett D.S."/>
            <person name="Nagy L.G."/>
        </authorList>
    </citation>
    <scope>NUCLEOTIDE SEQUENCE [LARGE SCALE GENOMIC DNA]</scope>
    <source>
        <strain evidence="2 3">OMC1185</strain>
    </source>
</reference>
<gene>
    <name evidence="2" type="ORF">OE88DRAFT_372753</name>
</gene>
<evidence type="ECO:0000313" key="2">
    <source>
        <dbReference type="EMBL" id="TFK49727.1"/>
    </source>
</evidence>
<dbReference type="Proteomes" id="UP000305948">
    <property type="component" value="Unassembled WGS sequence"/>
</dbReference>